<dbReference type="Gene3D" id="3.30.200.20">
    <property type="entry name" value="Phosphorylase Kinase, domain 1"/>
    <property type="match status" value="1"/>
</dbReference>
<dbReference type="PANTHER" id="PTHR47096">
    <property type="entry name" value="MISSHAPEN LIKE KINASE 1"/>
    <property type="match status" value="1"/>
</dbReference>
<gene>
    <name evidence="3" type="ORF">P7K49_029565</name>
</gene>
<dbReference type="PANTHER" id="PTHR47096:SF1">
    <property type="entry name" value="MISSHAPEN LIKE KINASE 1"/>
    <property type="match status" value="1"/>
</dbReference>
<dbReference type="InterPro" id="IPR051700">
    <property type="entry name" value="STE20_Ser-Thr_kinase"/>
</dbReference>
<protein>
    <recommendedName>
        <fullName evidence="5">TRAF2 and NCK interacting kinase</fullName>
    </recommendedName>
</protein>
<dbReference type="EMBL" id="JASSZA010000015">
    <property type="protein sequence ID" value="KAK2093036.1"/>
    <property type="molecule type" value="Genomic_DNA"/>
</dbReference>
<comment type="caution">
    <text evidence="3">The sequence shown here is derived from an EMBL/GenBank/DDBJ whole genome shotgun (WGS) entry which is preliminary data.</text>
</comment>
<sequence>MANDSPAKSLVDIDLSSLRDPAGIFELVEVVGNGTYGQVYKVGVGAFFVSRGLWKLLVGRRGEGDKHAADWRPRRLAKVGKGISPCSPSVFTPTLYSDWP</sequence>
<keyword evidence="4" id="KW-1185">Reference proteome</keyword>
<evidence type="ECO:0000256" key="1">
    <source>
        <dbReference type="ARBA" id="ARBA00047899"/>
    </source>
</evidence>
<organism evidence="3 4">
    <name type="scientific">Saguinus oedipus</name>
    <name type="common">Cotton-top tamarin</name>
    <name type="synonym">Oedipomidas oedipus</name>
    <dbReference type="NCBI Taxonomy" id="9490"/>
    <lineage>
        <taxon>Eukaryota</taxon>
        <taxon>Metazoa</taxon>
        <taxon>Chordata</taxon>
        <taxon>Craniata</taxon>
        <taxon>Vertebrata</taxon>
        <taxon>Euteleostomi</taxon>
        <taxon>Mammalia</taxon>
        <taxon>Eutheria</taxon>
        <taxon>Euarchontoglires</taxon>
        <taxon>Primates</taxon>
        <taxon>Haplorrhini</taxon>
        <taxon>Platyrrhini</taxon>
        <taxon>Cebidae</taxon>
        <taxon>Callitrichinae</taxon>
        <taxon>Saguinus</taxon>
    </lineage>
</organism>
<comment type="catalytic activity">
    <reaction evidence="1">
        <text>L-threonyl-[protein] + ATP = O-phospho-L-threonyl-[protein] + ADP + H(+)</text>
        <dbReference type="Rhea" id="RHEA:46608"/>
        <dbReference type="Rhea" id="RHEA-COMP:11060"/>
        <dbReference type="Rhea" id="RHEA-COMP:11605"/>
        <dbReference type="ChEBI" id="CHEBI:15378"/>
        <dbReference type="ChEBI" id="CHEBI:30013"/>
        <dbReference type="ChEBI" id="CHEBI:30616"/>
        <dbReference type="ChEBI" id="CHEBI:61977"/>
        <dbReference type="ChEBI" id="CHEBI:456216"/>
        <dbReference type="EC" id="2.7.11.1"/>
    </reaction>
</comment>
<evidence type="ECO:0000313" key="4">
    <source>
        <dbReference type="Proteomes" id="UP001266305"/>
    </source>
</evidence>
<accession>A0ABQ9U833</accession>
<name>A0ABQ9U833_SAGOE</name>
<evidence type="ECO:0000313" key="3">
    <source>
        <dbReference type="EMBL" id="KAK2093036.1"/>
    </source>
</evidence>
<reference evidence="3 4" key="1">
    <citation type="submission" date="2023-05" db="EMBL/GenBank/DDBJ databases">
        <title>B98-5 Cell Line De Novo Hybrid Assembly: An Optical Mapping Approach.</title>
        <authorList>
            <person name="Kananen K."/>
            <person name="Auerbach J.A."/>
            <person name="Kautto E."/>
            <person name="Blachly J.S."/>
        </authorList>
    </citation>
    <scope>NUCLEOTIDE SEQUENCE [LARGE SCALE GENOMIC DNA]</scope>
    <source>
        <strain evidence="3">B95-8</strain>
        <tissue evidence="3">Cell line</tissue>
    </source>
</reference>
<proteinExistence type="predicted"/>
<evidence type="ECO:0008006" key="5">
    <source>
        <dbReference type="Google" id="ProtNLM"/>
    </source>
</evidence>
<comment type="catalytic activity">
    <reaction evidence="2">
        <text>L-seryl-[protein] + ATP = O-phospho-L-seryl-[protein] + ADP + H(+)</text>
        <dbReference type="Rhea" id="RHEA:17989"/>
        <dbReference type="Rhea" id="RHEA-COMP:9863"/>
        <dbReference type="Rhea" id="RHEA-COMP:11604"/>
        <dbReference type="ChEBI" id="CHEBI:15378"/>
        <dbReference type="ChEBI" id="CHEBI:29999"/>
        <dbReference type="ChEBI" id="CHEBI:30616"/>
        <dbReference type="ChEBI" id="CHEBI:83421"/>
        <dbReference type="ChEBI" id="CHEBI:456216"/>
        <dbReference type="EC" id="2.7.11.1"/>
    </reaction>
</comment>
<dbReference type="Proteomes" id="UP001266305">
    <property type="component" value="Unassembled WGS sequence"/>
</dbReference>
<evidence type="ECO:0000256" key="2">
    <source>
        <dbReference type="ARBA" id="ARBA00048679"/>
    </source>
</evidence>